<dbReference type="PANTHER" id="PTHR12110">
    <property type="entry name" value="HYDROXYPYRUVATE ISOMERASE"/>
    <property type="match status" value="1"/>
</dbReference>
<dbReference type="SUPFAM" id="SSF51658">
    <property type="entry name" value="Xylose isomerase-like"/>
    <property type="match status" value="1"/>
</dbReference>
<feature type="domain" description="Xylose isomerase-like TIM barrel" evidence="2">
    <location>
        <begin position="67"/>
        <end position="264"/>
    </location>
</feature>
<dbReference type="InterPro" id="IPR050312">
    <property type="entry name" value="IolE/XylAMocC-like"/>
</dbReference>
<evidence type="ECO:0000259" key="2">
    <source>
        <dbReference type="Pfam" id="PF01261"/>
    </source>
</evidence>
<dbReference type="Proteomes" id="UP000294927">
    <property type="component" value="Unassembled WGS sequence"/>
</dbReference>
<dbReference type="OrthoDB" id="9798407at2"/>
<dbReference type="Pfam" id="PF01261">
    <property type="entry name" value="AP_endonuc_2"/>
    <property type="match status" value="1"/>
</dbReference>
<dbReference type="GO" id="GO:0016853">
    <property type="term" value="F:isomerase activity"/>
    <property type="evidence" value="ECO:0007669"/>
    <property type="project" value="UniProtKB-KW"/>
</dbReference>
<reference evidence="3 4" key="1">
    <citation type="submission" date="2019-03" db="EMBL/GenBank/DDBJ databases">
        <title>Genomic Encyclopedia of Archaeal and Bacterial Type Strains, Phase II (KMG-II): from individual species to whole genera.</title>
        <authorList>
            <person name="Goeker M."/>
        </authorList>
    </citation>
    <scope>NUCLEOTIDE SEQUENCE [LARGE SCALE GENOMIC DNA]</scope>
    <source>
        <strain evidence="3 4">DSM 45499</strain>
    </source>
</reference>
<organism evidence="3 4">
    <name type="scientific">Actinophytocola oryzae</name>
    <dbReference type="NCBI Taxonomy" id="502181"/>
    <lineage>
        <taxon>Bacteria</taxon>
        <taxon>Bacillati</taxon>
        <taxon>Actinomycetota</taxon>
        <taxon>Actinomycetes</taxon>
        <taxon>Pseudonocardiales</taxon>
        <taxon>Pseudonocardiaceae</taxon>
    </lineage>
</organism>
<dbReference type="Gene3D" id="3.20.20.150">
    <property type="entry name" value="Divalent-metal-dependent TIM barrel enzymes"/>
    <property type="match status" value="1"/>
</dbReference>
<evidence type="ECO:0000313" key="3">
    <source>
        <dbReference type="EMBL" id="TDV52301.1"/>
    </source>
</evidence>
<accession>A0A4V3FTQ6</accession>
<sequence>MDNGVTRRRVLTLLGAGAATLGMAAGVAQADVDTAGRCRRIPRSGIGMHLYTVRDILNADPLGTLTALADIGYRCVGVSSFNRPAAEIRDLCAETRLNPVILHVGHGDITGNWAAKLAEARTIGVRWVVLSSFPNEMYTVEGMRLGVRQLNEAGAAARELGMGMLHHNHDSEFSVVDGIRLSDILFGESDPRLVGFELDLGWATRAGMDGRRLFVENPGRFPVLHVKDHDGQGAWTDVGSGVVDWARIFEKYDRAGVRYWLVERDDQPAPLDTSRNSFDYLAALRF</sequence>
<keyword evidence="4" id="KW-1185">Reference proteome</keyword>
<dbReference type="AlphaFoldDB" id="A0A4V3FTQ6"/>
<dbReference type="InterPro" id="IPR013022">
    <property type="entry name" value="Xyl_isomerase-like_TIM-brl"/>
</dbReference>
<evidence type="ECO:0000256" key="1">
    <source>
        <dbReference type="SAM" id="SignalP"/>
    </source>
</evidence>
<dbReference type="EMBL" id="SOCP01000005">
    <property type="protein sequence ID" value="TDV52301.1"/>
    <property type="molecule type" value="Genomic_DNA"/>
</dbReference>
<dbReference type="PANTHER" id="PTHR12110:SF41">
    <property type="entry name" value="INOSOSE DEHYDRATASE"/>
    <property type="match status" value="1"/>
</dbReference>
<keyword evidence="1" id="KW-0732">Signal</keyword>
<feature type="signal peptide" evidence="1">
    <location>
        <begin position="1"/>
        <end position="30"/>
    </location>
</feature>
<comment type="caution">
    <text evidence="3">The sequence shown here is derived from an EMBL/GenBank/DDBJ whole genome shotgun (WGS) entry which is preliminary data.</text>
</comment>
<gene>
    <name evidence="3" type="ORF">CLV71_105433</name>
</gene>
<dbReference type="InterPro" id="IPR006311">
    <property type="entry name" value="TAT_signal"/>
</dbReference>
<name>A0A4V3FTQ6_9PSEU</name>
<evidence type="ECO:0000313" key="4">
    <source>
        <dbReference type="Proteomes" id="UP000294927"/>
    </source>
</evidence>
<feature type="chain" id="PRO_5020238036" evidence="1">
    <location>
        <begin position="31"/>
        <end position="286"/>
    </location>
</feature>
<protein>
    <submittedName>
        <fullName evidence="3">Sugar phosphate isomerase/epimerase</fullName>
    </submittedName>
</protein>
<keyword evidence="3" id="KW-0413">Isomerase</keyword>
<dbReference type="InterPro" id="IPR036237">
    <property type="entry name" value="Xyl_isomerase-like_sf"/>
</dbReference>
<dbReference type="PROSITE" id="PS51318">
    <property type="entry name" value="TAT"/>
    <property type="match status" value="1"/>
</dbReference>
<proteinExistence type="predicted"/>
<dbReference type="RefSeq" id="WP_133903676.1">
    <property type="nucleotide sequence ID" value="NZ_SOCP01000005.1"/>
</dbReference>